<dbReference type="PANTHER" id="PTHR38048:SF1">
    <property type="entry name" value="HEMERYTHRIN-LIKE DOMAIN-CONTAINING PROTEIN"/>
    <property type="match status" value="1"/>
</dbReference>
<dbReference type="InterPro" id="IPR053206">
    <property type="entry name" value="Dimeric_xanthone_biosynth"/>
</dbReference>
<dbReference type="Pfam" id="PF01814">
    <property type="entry name" value="Hemerythrin"/>
    <property type="match status" value="1"/>
</dbReference>
<dbReference type="Gene3D" id="1.20.120.520">
    <property type="entry name" value="nmb1532 protein domain like"/>
    <property type="match status" value="1"/>
</dbReference>
<keyword evidence="3" id="KW-1185">Reference proteome</keyword>
<evidence type="ECO:0000259" key="1">
    <source>
        <dbReference type="Pfam" id="PF01814"/>
    </source>
</evidence>
<proteinExistence type="predicted"/>
<gene>
    <name evidence="2" type="ORF">JAAARDRAFT_193815</name>
</gene>
<name>A0A067Q4I5_9AGAM</name>
<dbReference type="CDD" id="cd12108">
    <property type="entry name" value="Hr-like"/>
    <property type="match status" value="1"/>
</dbReference>
<accession>A0A067Q4I5</accession>
<evidence type="ECO:0000313" key="3">
    <source>
        <dbReference type="Proteomes" id="UP000027265"/>
    </source>
</evidence>
<protein>
    <recommendedName>
        <fullName evidence="1">Hemerythrin-like domain-containing protein</fullName>
    </recommendedName>
</protein>
<dbReference type="STRING" id="933084.A0A067Q4I5"/>
<dbReference type="EMBL" id="KL197719">
    <property type="protein sequence ID" value="KDQ57496.1"/>
    <property type="molecule type" value="Genomic_DNA"/>
</dbReference>
<dbReference type="PANTHER" id="PTHR38048">
    <property type="entry name" value="EXPRESSED PROTEIN"/>
    <property type="match status" value="1"/>
</dbReference>
<reference evidence="3" key="1">
    <citation type="journal article" date="2014" name="Proc. Natl. Acad. Sci. U.S.A.">
        <title>Extensive sampling of basidiomycete genomes demonstrates inadequacy of the white-rot/brown-rot paradigm for wood decay fungi.</title>
        <authorList>
            <person name="Riley R."/>
            <person name="Salamov A.A."/>
            <person name="Brown D.W."/>
            <person name="Nagy L.G."/>
            <person name="Floudas D."/>
            <person name="Held B.W."/>
            <person name="Levasseur A."/>
            <person name="Lombard V."/>
            <person name="Morin E."/>
            <person name="Otillar R."/>
            <person name="Lindquist E.A."/>
            <person name="Sun H."/>
            <person name="LaButti K.M."/>
            <person name="Schmutz J."/>
            <person name="Jabbour D."/>
            <person name="Luo H."/>
            <person name="Baker S.E."/>
            <person name="Pisabarro A.G."/>
            <person name="Walton J.D."/>
            <person name="Blanchette R.A."/>
            <person name="Henrissat B."/>
            <person name="Martin F."/>
            <person name="Cullen D."/>
            <person name="Hibbett D.S."/>
            <person name="Grigoriev I.V."/>
        </authorList>
    </citation>
    <scope>NUCLEOTIDE SEQUENCE [LARGE SCALE GENOMIC DNA]</scope>
    <source>
        <strain evidence="3">MUCL 33604</strain>
    </source>
</reference>
<dbReference type="HOGENOM" id="CLU_074846_2_1_1"/>
<organism evidence="2 3">
    <name type="scientific">Jaapia argillacea MUCL 33604</name>
    <dbReference type="NCBI Taxonomy" id="933084"/>
    <lineage>
        <taxon>Eukaryota</taxon>
        <taxon>Fungi</taxon>
        <taxon>Dikarya</taxon>
        <taxon>Basidiomycota</taxon>
        <taxon>Agaricomycotina</taxon>
        <taxon>Agaricomycetes</taxon>
        <taxon>Agaricomycetidae</taxon>
        <taxon>Jaapiales</taxon>
        <taxon>Jaapiaceae</taxon>
        <taxon>Jaapia</taxon>
    </lineage>
</organism>
<feature type="domain" description="Hemerythrin-like" evidence="1">
    <location>
        <begin position="3"/>
        <end position="138"/>
    </location>
</feature>
<dbReference type="OrthoDB" id="10044044at2759"/>
<dbReference type="InterPro" id="IPR012312">
    <property type="entry name" value="Hemerythrin-like"/>
</dbReference>
<evidence type="ECO:0000313" key="2">
    <source>
        <dbReference type="EMBL" id="KDQ57496.1"/>
    </source>
</evidence>
<dbReference type="AlphaFoldDB" id="A0A067Q4I5"/>
<dbReference type="Proteomes" id="UP000027265">
    <property type="component" value="Unassembled WGS sequence"/>
</dbReference>
<sequence length="157" mass="18460">MAHFHAWFKQEFNSVYEVSKSVPPIHLADGSFNARGMSLRQYLRQAKSLSTHLTFHHSLEERHIFPVLAEKMPQFDHAADGEHIKSHKGIHDGLDELDALILKWTENPSEYSPVEMRECLDGFREVLFRHLDEEVNDLKGENMKKYWTLEEMERIPM</sequence>
<dbReference type="InParanoid" id="A0A067Q4I5"/>